<reference evidence="1" key="1">
    <citation type="submission" date="2022-04" db="EMBL/GenBank/DDBJ databases">
        <title>Chromosome-scale genome assembly of Holotrichia oblita Faldermann.</title>
        <authorList>
            <person name="Rongchong L."/>
        </authorList>
    </citation>
    <scope>NUCLEOTIDE SEQUENCE</scope>
    <source>
        <strain evidence="1">81SQS9</strain>
    </source>
</reference>
<evidence type="ECO:0000313" key="1">
    <source>
        <dbReference type="EMBL" id="KAI4460290.1"/>
    </source>
</evidence>
<gene>
    <name evidence="1" type="ORF">MML48_6g00009949</name>
</gene>
<sequence>MLPTPIESTYDSSSEREIACPSKRRKQDTNHLCVSDDESTQSLSRSSSLIQFESLEKQCQDISSSSPSIFSTFSYDSLENHHHQNKTTSPDSLDKNYNSEPESEYYKTLKIDANIATKRGNYESDSSDTTESEDTLETTKYGSCKSVNNLKTWRSFDGLHANNNVLRINKVSVENLSEDSGYSDNFCLYNKNKSSSIPNIAMALKNDKLEVKFNGGNNNNYLERYRLKNCKDFDAYDGDIYQNFTGNFGVSYQDLSSLEKYNLQSHLSEQFPSKHKNVLNLDGGIGTTPMECEAASPSSTAKYKQETSSEPNLLSTNQTSGLNGNPRQIFDSYISSVPKDLNLIGVVKCEQRNSWPFTSERSSIATKNFDLIHLEEEIIEETRMERRKYRKKSDRIALSLKQKDLVRSTPSSDTSSSDANDVHYKREGSYLEAMENMVNMSDDEFNPCYRDKTNRSTIVEFDKKILKAISEQSIQAVSLASLSSVKDTLDILFMQSNISNQNRSVKSTPNLSVEPVEDKQGITRKSSLINRTSLASTSSENDDKTLTASTKSMNGSLSSKGVHFCPVVAEVNWRDSASTDRASSCSLSSTPSPKLIRPEPRLPERALSVSQPELQMVQTDKPETVKLKESDTEYTFIPLTPAIQSPNRMLSWNETFYVDKDGIGYKHTHLGPAYKKTATNSPTTTTPPVSNTVNSNTRSSTGHVVVNSGNQKEVSDGPVQPKRSVSAMESQLKRRDSTKSSKSGKLGGFFSRIASFRFTKSKNDNNDKSKKKKASTEVKNFENSTGLRLATKEDYIYIPLKGPPNDNQTSNDDNNACISGKPPLPKMPPRVVGASVKRRNETLASQTSPVARNIDSGDSLPQPMEPMGLIETDLDTEVTVITSGAHVKTRSLMNLGADGAPPRCLTAPQSQLPNQRPHKSMEFLLDKQNLKVVEMFLN</sequence>
<dbReference type="Proteomes" id="UP001056778">
    <property type="component" value="Chromosome 6"/>
</dbReference>
<evidence type="ECO:0000313" key="2">
    <source>
        <dbReference type="Proteomes" id="UP001056778"/>
    </source>
</evidence>
<accession>A0ACB9T0C2</accession>
<dbReference type="EMBL" id="CM043020">
    <property type="protein sequence ID" value="KAI4460290.1"/>
    <property type="molecule type" value="Genomic_DNA"/>
</dbReference>
<organism evidence="1 2">
    <name type="scientific">Holotrichia oblita</name>
    <name type="common">Chafer beetle</name>
    <dbReference type="NCBI Taxonomy" id="644536"/>
    <lineage>
        <taxon>Eukaryota</taxon>
        <taxon>Metazoa</taxon>
        <taxon>Ecdysozoa</taxon>
        <taxon>Arthropoda</taxon>
        <taxon>Hexapoda</taxon>
        <taxon>Insecta</taxon>
        <taxon>Pterygota</taxon>
        <taxon>Neoptera</taxon>
        <taxon>Endopterygota</taxon>
        <taxon>Coleoptera</taxon>
        <taxon>Polyphaga</taxon>
        <taxon>Scarabaeiformia</taxon>
        <taxon>Scarabaeidae</taxon>
        <taxon>Melolonthinae</taxon>
        <taxon>Holotrichia</taxon>
    </lineage>
</organism>
<proteinExistence type="predicted"/>
<protein>
    <submittedName>
        <fullName evidence="1">Uncharacterized protein</fullName>
    </submittedName>
</protein>
<comment type="caution">
    <text evidence="1">The sequence shown here is derived from an EMBL/GenBank/DDBJ whole genome shotgun (WGS) entry which is preliminary data.</text>
</comment>
<name>A0ACB9T0C2_HOLOL</name>
<keyword evidence="2" id="KW-1185">Reference proteome</keyword>